<keyword evidence="3" id="KW-1185">Reference proteome</keyword>
<evidence type="ECO:0000313" key="3">
    <source>
        <dbReference type="Proteomes" id="UP000076858"/>
    </source>
</evidence>
<name>A0A164UI45_9CRUS</name>
<keyword evidence="1" id="KW-0732">Signal</keyword>
<dbReference type="Proteomes" id="UP000076858">
    <property type="component" value="Unassembled WGS sequence"/>
</dbReference>
<organism evidence="2 3">
    <name type="scientific">Daphnia magna</name>
    <dbReference type="NCBI Taxonomy" id="35525"/>
    <lineage>
        <taxon>Eukaryota</taxon>
        <taxon>Metazoa</taxon>
        <taxon>Ecdysozoa</taxon>
        <taxon>Arthropoda</taxon>
        <taxon>Crustacea</taxon>
        <taxon>Branchiopoda</taxon>
        <taxon>Diplostraca</taxon>
        <taxon>Cladocera</taxon>
        <taxon>Anomopoda</taxon>
        <taxon>Daphniidae</taxon>
        <taxon>Daphnia</taxon>
    </lineage>
</organism>
<accession>A0A164UI45</accession>
<feature type="signal peptide" evidence="1">
    <location>
        <begin position="1"/>
        <end position="17"/>
    </location>
</feature>
<proteinExistence type="predicted"/>
<evidence type="ECO:0008006" key="4">
    <source>
        <dbReference type="Google" id="ProtNLM"/>
    </source>
</evidence>
<sequence length="54" mass="6266">MFFFFLFLGAHIIATDASEGKRRVMINLVQCDALFFFSFPIFPSKSCFLVCFFP</sequence>
<dbReference type="AlphaFoldDB" id="A0A164UI45"/>
<gene>
    <name evidence="2" type="ORF">APZ42_024187</name>
</gene>
<comment type="caution">
    <text evidence="2">The sequence shown here is derived from an EMBL/GenBank/DDBJ whole genome shotgun (WGS) entry which is preliminary data.</text>
</comment>
<evidence type="ECO:0000313" key="2">
    <source>
        <dbReference type="EMBL" id="KZS11381.1"/>
    </source>
</evidence>
<evidence type="ECO:0000256" key="1">
    <source>
        <dbReference type="SAM" id="SignalP"/>
    </source>
</evidence>
<feature type="chain" id="PRO_5007853622" description="Secreted protein" evidence="1">
    <location>
        <begin position="18"/>
        <end position="54"/>
    </location>
</feature>
<protein>
    <recommendedName>
        <fullName evidence="4">Secreted protein</fullName>
    </recommendedName>
</protein>
<dbReference type="EMBL" id="LRGB01001581">
    <property type="protein sequence ID" value="KZS11381.1"/>
    <property type="molecule type" value="Genomic_DNA"/>
</dbReference>
<reference evidence="2 3" key="1">
    <citation type="submission" date="2016-03" db="EMBL/GenBank/DDBJ databases">
        <title>EvidentialGene: Evidence-directed Construction of Genes on Genomes.</title>
        <authorList>
            <person name="Gilbert D.G."/>
            <person name="Choi J.-H."/>
            <person name="Mockaitis K."/>
            <person name="Colbourne J."/>
            <person name="Pfrender M."/>
        </authorList>
    </citation>
    <scope>NUCLEOTIDE SEQUENCE [LARGE SCALE GENOMIC DNA]</scope>
    <source>
        <strain evidence="2 3">Xinb3</strain>
        <tissue evidence="2">Complete organism</tissue>
    </source>
</reference>